<reference evidence="1 2" key="1">
    <citation type="submission" date="2018-08" db="EMBL/GenBank/DDBJ databases">
        <title>A genome reference for cultivated species of the human gut microbiota.</title>
        <authorList>
            <person name="Zou Y."/>
            <person name="Xue W."/>
            <person name="Luo G."/>
        </authorList>
    </citation>
    <scope>NUCLEOTIDE SEQUENCE [LARGE SCALE GENOMIC DNA]</scope>
    <source>
        <strain evidence="1 2">AF22-3AC</strain>
    </source>
</reference>
<evidence type="ECO:0000313" key="1">
    <source>
        <dbReference type="EMBL" id="RGS33945.1"/>
    </source>
</evidence>
<protein>
    <submittedName>
        <fullName evidence="1">Uncharacterized protein</fullName>
    </submittedName>
</protein>
<dbReference type="RefSeq" id="WP_118403479.1">
    <property type="nucleotide sequence ID" value="NZ_JADNFX010000071.1"/>
</dbReference>
<evidence type="ECO:0000313" key="2">
    <source>
        <dbReference type="Proteomes" id="UP000283341"/>
    </source>
</evidence>
<dbReference type="AlphaFoldDB" id="A0A412IAP6"/>
<name>A0A412IAP6_9BACE</name>
<sequence>MNIGTFIRLASNKVINHTQWYDRYWGGVIKFWHTNQFNLDCVNLGSNSGLYGFDYTQIEGVQGANWALGPQSLVHDFNILKNYFSYLKEGGTVFIPICPFSCLISRYNKESNLKYYTILHPATIIDFEDSERTKALSIMHYPFKAMPLYCIKQLMKDVIRKAIPSRKKKIDFVVDSNRVLTSWQKQFGITDLNASLSSQHAEEQIIRAATLHEMICFCRERKLKPVVVLLPMHPALVRQLSDSFRQHYIYDFIQKADIGDTPFIDGFEEKNYLNTDFRSSYLLNKQGAMKFTDQLCKRLSIGQENCF</sequence>
<gene>
    <name evidence="1" type="ORF">DWX97_20350</name>
</gene>
<comment type="caution">
    <text evidence="1">The sequence shown here is derived from an EMBL/GenBank/DDBJ whole genome shotgun (WGS) entry which is preliminary data.</text>
</comment>
<dbReference type="Proteomes" id="UP000283341">
    <property type="component" value="Unassembled WGS sequence"/>
</dbReference>
<proteinExistence type="predicted"/>
<dbReference type="EMBL" id="QRVJ01000025">
    <property type="protein sequence ID" value="RGS33945.1"/>
    <property type="molecule type" value="Genomic_DNA"/>
</dbReference>
<accession>A0A412IAP6</accession>
<organism evidence="1 2">
    <name type="scientific">Bacteroides cellulosilyticus</name>
    <dbReference type="NCBI Taxonomy" id="246787"/>
    <lineage>
        <taxon>Bacteria</taxon>
        <taxon>Pseudomonadati</taxon>
        <taxon>Bacteroidota</taxon>
        <taxon>Bacteroidia</taxon>
        <taxon>Bacteroidales</taxon>
        <taxon>Bacteroidaceae</taxon>
        <taxon>Bacteroides</taxon>
    </lineage>
</organism>